<dbReference type="PRINTS" id="PR00465">
    <property type="entry name" value="EP450IV"/>
</dbReference>
<organism evidence="8 9">
    <name type="scientific">Corynespora cassiicola Philippines</name>
    <dbReference type="NCBI Taxonomy" id="1448308"/>
    <lineage>
        <taxon>Eukaryota</taxon>
        <taxon>Fungi</taxon>
        <taxon>Dikarya</taxon>
        <taxon>Ascomycota</taxon>
        <taxon>Pezizomycotina</taxon>
        <taxon>Dothideomycetes</taxon>
        <taxon>Pleosporomycetidae</taxon>
        <taxon>Pleosporales</taxon>
        <taxon>Corynesporascaceae</taxon>
        <taxon>Corynespora</taxon>
    </lineage>
</organism>
<evidence type="ECO:0000256" key="5">
    <source>
        <dbReference type="ARBA" id="ARBA00023002"/>
    </source>
</evidence>
<evidence type="ECO:0000313" key="8">
    <source>
        <dbReference type="EMBL" id="PSN64497.1"/>
    </source>
</evidence>
<feature type="binding site" description="axial binding residue" evidence="7">
    <location>
        <position position="453"/>
    </location>
    <ligand>
        <name>heme</name>
        <dbReference type="ChEBI" id="CHEBI:30413"/>
    </ligand>
    <ligandPart>
        <name>Fe</name>
        <dbReference type="ChEBI" id="CHEBI:18248"/>
    </ligandPart>
</feature>
<comment type="pathway">
    <text evidence="2">Mycotoxin biosynthesis.</text>
</comment>
<evidence type="ECO:0000256" key="7">
    <source>
        <dbReference type="PIRSR" id="PIRSR602403-1"/>
    </source>
</evidence>
<dbReference type="GO" id="GO:0005506">
    <property type="term" value="F:iron ion binding"/>
    <property type="evidence" value="ECO:0007669"/>
    <property type="project" value="InterPro"/>
</dbReference>
<dbReference type="Pfam" id="PF00067">
    <property type="entry name" value="p450"/>
    <property type="match status" value="1"/>
</dbReference>
<dbReference type="InterPro" id="IPR002403">
    <property type="entry name" value="Cyt_P450_E_grp-IV"/>
</dbReference>
<proteinExistence type="inferred from homology"/>
<dbReference type="InterPro" id="IPR036396">
    <property type="entry name" value="Cyt_P450_sf"/>
</dbReference>
<evidence type="ECO:0000256" key="3">
    <source>
        <dbReference type="ARBA" id="ARBA00010617"/>
    </source>
</evidence>
<keyword evidence="9" id="KW-1185">Reference proteome</keyword>
<comment type="similarity">
    <text evidence="3">Belongs to the cytochrome P450 family.</text>
</comment>
<sequence>MGFDAFYTVDAIDARRLLYLLLAFVVISSFTRSRRYGKIPTAGRRSIFEPTWLLKFRFIVNSRSIIQDGYQKFKDSSFVVKRLDSDLIVLSNKYLDELRLIPNNKLSNVHSQVKNMLGKYTYSNFLLESDQHVRVLQSYLTPNLKTFLSRSAEELDYSFENDVPQPDEWTEVDIQAILQKMIARVSSRVFIGERASRDETWLNLCLQFPMNVFSTAFIMRLFPPFLWPLVSWILPTRYWLRQNLKLGKQIAAPIIAEYQARAASTSDKPTEKSTLLEWMTCNAQADEATPEKLAPRLMFLSLASIHSTSSAAAAAIFDLCSHPENIAPLREEIDQVLGPNIHFPAKEDLQKLWKLDSFLKESQRCNPPTLLSPQRIALEPLTLSDGTPIPKNATIAFPSSSLFADPALLPHPERFDALRAYTQRMQTPGESSRNLMVSTHKDHLYFGHGRQACPGRFFAANEIKMILVRFLVEYEVRWREGVGERWGSPEGRTWTVDEMCFVDPRVRVEVRRKRG</sequence>
<evidence type="ECO:0000256" key="2">
    <source>
        <dbReference type="ARBA" id="ARBA00004685"/>
    </source>
</evidence>
<keyword evidence="7" id="KW-0349">Heme</keyword>
<protein>
    <submittedName>
        <fullName evidence="8">Putative cytochrome P450</fullName>
    </submittedName>
</protein>
<dbReference type="OrthoDB" id="1844152at2759"/>
<dbReference type="AlphaFoldDB" id="A0A2T2NGE2"/>
<keyword evidence="4 7" id="KW-0479">Metal-binding</keyword>
<dbReference type="GO" id="GO:0016705">
    <property type="term" value="F:oxidoreductase activity, acting on paired donors, with incorporation or reduction of molecular oxygen"/>
    <property type="evidence" value="ECO:0007669"/>
    <property type="project" value="InterPro"/>
</dbReference>
<dbReference type="STRING" id="1448308.A0A2T2NGE2"/>
<evidence type="ECO:0000313" key="9">
    <source>
        <dbReference type="Proteomes" id="UP000240883"/>
    </source>
</evidence>
<dbReference type="PANTHER" id="PTHR46206">
    <property type="entry name" value="CYTOCHROME P450"/>
    <property type="match status" value="1"/>
</dbReference>
<accession>A0A2T2NGE2</accession>
<dbReference type="Proteomes" id="UP000240883">
    <property type="component" value="Unassembled WGS sequence"/>
</dbReference>
<dbReference type="CDD" id="cd11041">
    <property type="entry name" value="CYP503A1-like"/>
    <property type="match status" value="1"/>
</dbReference>
<dbReference type="PANTHER" id="PTHR46206:SF9">
    <property type="entry name" value="CYTOCHROME P450"/>
    <property type="match status" value="1"/>
</dbReference>
<dbReference type="EMBL" id="KZ678138">
    <property type="protein sequence ID" value="PSN64497.1"/>
    <property type="molecule type" value="Genomic_DNA"/>
</dbReference>
<dbReference type="GO" id="GO:0020037">
    <property type="term" value="F:heme binding"/>
    <property type="evidence" value="ECO:0007669"/>
    <property type="project" value="InterPro"/>
</dbReference>
<dbReference type="SUPFAM" id="SSF48264">
    <property type="entry name" value="Cytochrome P450"/>
    <property type="match status" value="1"/>
</dbReference>
<keyword evidence="5" id="KW-0560">Oxidoreductase</keyword>
<evidence type="ECO:0000256" key="4">
    <source>
        <dbReference type="ARBA" id="ARBA00022723"/>
    </source>
</evidence>
<dbReference type="InterPro" id="IPR001128">
    <property type="entry name" value="Cyt_P450"/>
</dbReference>
<comment type="cofactor">
    <cofactor evidence="1 7">
        <name>heme</name>
        <dbReference type="ChEBI" id="CHEBI:30413"/>
    </cofactor>
</comment>
<keyword evidence="6 7" id="KW-0408">Iron</keyword>
<reference evidence="8 9" key="1">
    <citation type="journal article" date="2018" name="Front. Microbiol.">
        <title>Genome-Wide Analysis of Corynespora cassiicola Leaf Fall Disease Putative Effectors.</title>
        <authorList>
            <person name="Lopez D."/>
            <person name="Ribeiro S."/>
            <person name="Label P."/>
            <person name="Fumanal B."/>
            <person name="Venisse J.S."/>
            <person name="Kohler A."/>
            <person name="de Oliveira R.R."/>
            <person name="Labutti K."/>
            <person name="Lipzen A."/>
            <person name="Lail K."/>
            <person name="Bauer D."/>
            <person name="Ohm R.A."/>
            <person name="Barry K.W."/>
            <person name="Spatafora J."/>
            <person name="Grigoriev I.V."/>
            <person name="Martin F.M."/>
            <person name="Pujade-Renaud V."/>
        </authorList>
    </citation>
    <scope>NUCLEOTIDE SEQUENCE [LARGE SCALE GENOMIC DNA]</scope>
    <source>
        <strain evidence="8 9">Philippines</strain>
    </source>
</reference>
<evidence type="ECO:0000256" key="6">
    <source>
        <dbReference type="ARBA" id="ARBA00023004"/>
    </source>
</evidence>
<name>A0A2T2NGE2_CORCC</name>
<dbReference type="GO" id="GO:0004497">
    <property type="term" value="F:monooxygenase activity"/>
    <property type="evidence" value="ECO:0007669"/>
    <property type="project" value="InterPro"/>
</dbReference>
<gene>
    <name evidence="8" type="ORF">BS50DRAFT_498984</name>
</gene>
<dbReference type="Gene3D" id="1.10.630.10">
    <property type="entry name" value="Cytochrome P450"/>
    <property type="match status" value="1"/>
</dbReference>
<evidence type="ECO:0000256" key="1">
    <source>
        <dbReference type="ARBA" id="ARBA00001971"/>
    </source>
</evidence>